<sequence>MFIEVTRLSFNVPGQKVTVNVEHIIYLEQKGEGAEILLNNPYQHGSHLLAVIESYNEVQQRIGAAGAKFG</sequence>
<reference evidence="1" key="1">
    <citation type="submission" date="2021-01" db="EMBL/GenBank/DDBJ databases">
        <title>Paracoccus amoyensis sp. nov., isolated from the surface seawater along the coast of Xiamen Island, China.</title>
        <authorList>
            <person name="Lyu L."/>
        </authorList>
    </citation>
    <scope>NUCLEOTIDE SEQUENCE</scope>
    <source>
        <strain evidence="1">MJ17</strain>
    </source>
</reference>
<name>A0A934W150_9RHOB</name>
<dbReference type="Proteomes" id="UP000640485">
    <property type="component" value="Unassembled WGS sequence"/>
</dbReference>
<gene>
    <name evidence="1" type="ORF">JJJ17_13965</name>
</gene>
<evidence type="ECO:0000313" key="2">
    <source>
        <dbReference type="Proteomes" id="UP000640485"/>
    </source>
</evidence>
<organism evidence="1 2">
    <name type="scientific">Paracoccus caeni</name>
    <dbReference type="NCBI Taxonomy" id="657651"/>
    <lineage>
        <taxon>Bacteria</taxon>
        <taxon>Pseudomonadati</taxon>
        <taxon>Pseudomonadota</taxon>
        <taxon>Alphaproteobacteria</taxon>
        <taxon>Rhodobacterales</taxon>
        <taxon>Paracoccaceae</taxon>
        <taxon>Paracoccus</taxon>
    </lineage>
</organism>
<evidence type="ECO:0000313" key="1">
    <source>
        <dbReference type="EMBL" id="MBK4217038.1"/>
    </source>
</evidence>
<protein>
    <submittedName>
        <fullName evidence="1">Uncharacterized protein</fullName>
    </submittedName>
</protein>
<dbReference type="EMBL" id="JAEPRQ010000005">
    <property type="protein sequence ID" value="MBK4217038.1"/>
    <property type="molecule type" value="Genomic_DNA"/>
</dbReference>
<comment type="caution">
    <text evidence="1">The sequence shown here is derived from an EMBL/GenBank/DDBJ whole genome shotgun (WGS) entry which is preliminary data.</text>
</comment>
<proteinExistence type="predicted"/>
<accession>A0A934W150</accession>
<keyword evidence="2" id="KW-1185">Reference proteome</keyword>
<dbReference type="RefSeq" id="WP_200687472.1">
    <property type="nucleotide sequence ID" value="NZ_JAEPRQ010000005.1"/>
</dbReference>
<dbReference type="AlphaFoldDB" id="A0A934W150"/>